<organism evidence="3 4">
    <name type="scientific">Pseudovirgaria hyperparasitica</name>
    <dbReference type="NCBI Taxonomy" id="470096"/>
    <lineage>
        <taxon>Eukaryota</taxon>
        <taxon>Fungi</taxon>
        <taxon>Dikarya</taxon>
        <taxon>Ascomycota</taxon>
        <taxon>Pezizomycotina</taxon>
        <taxon>Dothideomycetes</taxon>
        <taxon>Dothideomycetes incertae sedis</taxon>
        <taxon>Acrospermales</taxon>
        <taxon>Acrospermaceae</taxon>
        <taxon>Pseudovirgaria</taxon>
    </lineage>
</organism>
<evidence type="ECO:0000256" key="2">
    <source>
        <dbReference type="SAM" id="Phobius"/>
    </source>
</evidence>
<evidence type="ECO:0000256" key="1">
    <source>
        <dbReference type="SAM" id="MobiDB-lite"/>
    </source>
</evidence>
<evidence type="ECO:0000313" key="4">
    <source>
        <dbReference type="Proteomes" id="UP000799437"/>
    </source>
</evidence>
<keyword evidence="2" id="KW-0472">Membrane</keyword>
<feature type="transmembrane region" description="Helical" evidence="2">
    <location>
        <begin position="90"/>
        <end position="110"/>
    </location>
</feature>
<feature type="region of interest" description="Disordered" evidence="1">
    <location>
        <begin position="1"/>
        <end position="53"/>
    </location>
</feature>
<keyword evidence="4" id="KW-1185">Reference proteome</keyword>
<keyword evidence="2" id="KW-0812">Transmembrane</keyword>
<name>A0A6A6VUX7_9PEZI</name>
<keyword evidence="2" id="KW-1133">Transmembrane helix</keyword>
<reference evidence="3" key="1">
    <citation type="journal article" date="2020" name="Stud. Mycol.">
        <title>101 Dothideomycetes genomes: a test case for predicting lifestyles and emergence of pathogens.</title>
        <authorList>
            <person name="Haridas S."/>
            <person name="Albert R."/>
            <person name="Binder M."/>
            <person name="Bloem J."/>
            <person name="Labutti K."/>
            <person name="Salamov A."/>
            <person name="Andreopoulos B."/>
            <person name="Baker S."/>
            <person name="Barry K."/>
            <person name="Bills G."/>
            <person name="Bluhm B."/>
            <person name="Cannon C."/>
            <person name="Castanera R."/>
            <person name="Culley D."/>
            <person name="Daum C."/>
            <person name="Ezra D."/>
            <person name="Gonzalez J."/>
            <person name="Henrissat B."/>
            <person name="Kuo A."/>
            <person name="Liang C."/>
            <person name="Lipzen A."/>
            <person name="Lutzoni F."/>
            <person name="Magnuson J."/>
            <person name="Mondo S."/>
            <person name="Nolan M."/>
            <person name="Ohm R."/>
            <person name="Pangilinan J."/>
            <person name="Park H.-J."/>
            <person name="Ramirez L."/>
            <person name="Alfaro M."/>
            <person name="Sun H."/>
            <person name="Tritt A."/>
            <person name="Yoshinaga Y."/>
            <person name="Zwiers L.-H."/>
            <person name="Turgeon B."/>
            <person name="Goodwin S."/>
            <person name="Spatafora J."/>
            <person name="Crous P."/>
            <person name="Grigoriev I."/>
        </authorList>
    </citation>
    <scope>NUCLEOTIDE SEQUENCE</scope>
    <source>
        <strain evidence="3">CBS 121739</strain>
    </source>
</reference>
<accession>A0A6A6VUX7</accession>
<gene>
    <name evidence="3" type="ORF">EJ05DRAFT_143158</name>
</gene>
<dbReference type="Proteomes" id="UP000799437">
    <property type="component" value="Unassembled WGS sequence"/>
</dbReference>
<proteinExistence type="predicted"/>
<sequence>MPSFAPLPTKDTPQPTVSEEEADAEHSSSSHSDSSSHNPHADAAADGYADKPRRRQTVANMLRRRATTWPDRPQTVEKTARARLVDCAPYAALLLVPVGFLVLAGFIWRLGGRERSEGGDRVVLAMGVASTLWPIGFAAVMGPMLKSVALWAAERGVTLRMLELLSSSDTVVSTLKTCFDLQYISIWPLALIAIWLLSPAGGQAVLRALTLHTPVLTASYPLTYHPSSAIGIPLDTLTWGSASSGFYGAAGGVVRMAFGAVISAPNAAALLVNGTTTAGSFDEAVERLGGVEKVLAAARTDIWGNVRMPLLEMLPGYDAGKPGEWVDVPTDQVPVYESLVGVPVRGVPMGEVGNLTFGIAAAYTRLTCSDWQNTTTWETDYSNRLDGQPYNASEAFGSASDPGSSNIKLTLLSTRLYPLPTISFGTRTDTTLCTITTTHIDALVSCARGTPSGDLSCRAQRARHSPEYPVSNATAQFDPANSGTAAIQFFASIPRILTTYHAGTQTPLESYLANPLNGGIDASVGGVAIKDEYKDLPAGVFEARLAVVVNSVLRLTYGTAIVLGTSGINTTAASEDTTAADYQPTYANTTGTWTTFSPPIYDLHRGWLALYTLSIGVLVLAVLAMVYLRSRIRIPDMLNSMSMLARESPYVSTAPGGGMLDGMQMVEVLGRKRVRIGDVAPERAVGKIAFADEERVERVRRGRLYL</sequence>
<protein>
    <submittedName>
        <fullName evidence="3">Uncharacterized protein</fullName>
    </submittedName>
</protein>
<dbReference type="EMBL" id="ML996580">
    <property type="protein sequence ID" value="KAF2754488.1"/>
    <property type="molecule type" value="Genomic_DNA"/>
</dbReference>
<feature type="transmembrane region" description="Helical" evidence="2">
    <location>
        <begin position="607"/>
        <end position="628"/>
    </location>
</feature>
<feature type="transmembrane region" description="Helical" evidence="2">
    <location>
        <begin position="122"/>
        <end position="145"/>
    </location>
</feature>
<feature type="compositionally biased region" description="Low complexity" evidence="1">
    <location>
        <begin position="27"/>
        <end position="46"/>
    </location>
</feature>
<dbReference type="GeneID" id="54480307"/>
<dbReference type="RefSeq" id="XP_033596939.1">
    <property type="nucleotide sequence ID" value="XM_033739253.1"/>
</dbReference>
<evidence type="ECO:0000313" key="3">
    <source>
        <dbReference type="EMBL" id="KAF2754488.1"/>
    </source>
</evidence>
<dbReference type="OrthoDB" id="3692311at2759"/>
<dbReference type="AlphaFoldDB" id="A0A6A6VUX7"/>